<dbReference type="EMBL" id="CP141885">
    <property type="protein sequence ID" value="WRT66999.1"/>
    <property type="molecule type" value="Genomic_DNA"/>
</dbReference>
<evidence type="ECO:0000313" key="9">
    <source>
        <dbReference type="Proteomes" id="UP001329825"/>
    </source>
</evidence>
<organism evidence="8 9">
    <name type="scientific">Kwoniella shivajii</name>
    <dbReference type="NCBI Taxonomy" id="564305"/>
    <lineage>
        <taxon>Eukaryota</taxon>
        <taxon>Fungi</taxon>
        <taxon>Dikarya</taxon>
        <taxon>Basidiomycota</taxon>
        <taxon>Agaricomycotina</taxon>
        <taxon>Tremellomycetes</taxon>
        <taxon>Tremellales</taxon>
        <taxon>Cryptococcaceae</taxon>
        <taxon>Kwoniella</taxon>
    </lineage>
</organism>
<dbReference type="GeneID" id="87956096"/>
<comment type="similarity">
    <text evidence="5">Belongs to the FKBP-type PPIase family. FKBP1 subfamily.</text>
</comment>
<comment type="catalytic activity">
    <reaction evidence="1 6">
        <text>[protein]-peptidylproline (omega=180) = [protein]-peptidylproline (omega=0)</text>
        <dbReference type="Rhea" id="RHEA:16237"/>
        <dbReference type="Rhea" id="RHEA-COMP:10747"/>
        <dbReference type="Rhea" id="RHEA-COMP:10748"/>
        <dbReference type="ChEBI" id="CHEBI:83833"/>
        <dbReference type="ChEBI" id="CHEBI:83834"/>
        <dbReference type="EC" id="5.2.1.8"/>
    </reaction>
</comment>
<dbReference type="PROSITE" id="PS50059">
    <property type="entry name" value="FKBP_PPIASE"/>
    <property type="match status" value="1"/>
</dbReference>
<dbReference type="Pfam" id="PF00254">
    <property type="entry name" value="FKBP_C"/>
    <property type="match status" value="1"/>
</dbReference>
<evidence type="ECO:0000256" key="4">
    <source>
        <dbReference type="ARBA" id="ARBA00023235"/>
    </source>
</evidence>
<proteinExistence type="inferred from homology"/>
<dbReference type="Gene3D" id="3.10.50.40">
    <property type="match status" value="1"/>
</dbReference>
<dbReference type="PANTHER" id="PTHR10516">
    <property type="entry name" value="PEPTIDYL-PROLYL CIS-TRANS ISOMERASE"/>
    <property type="match status" value="1"/>
</dbReference>
<gene>
    <name evidence="8" type="ORF">IL334_003965</name>
</gene>
<dbReference type="Proteomes" id="UP001329825">
    <property type="component" value="Chromosome 5"/>
</dbReference>
<sequence length="109" mass="11609">MGVTVETIRPGDGQNFPERGQTVVIHYVGSLTNGQQLDSSVERGRPFEIPIGVGQVIRGWVEGVPQLSIGQKARLTITSDYGYGSSGAGGVIPPNATLIFEVELLDIKD</sequence>
<evidence type="ECO:0000256" key="3">
    <source>
        <dbReference type="ARBA" id="ARBA00023110"/>
    </source>
</evidence>
<feature type="domain" description="PPIase FKBP-type" evidence="7">
    <location>
        <begin position="20"/>
        <end position="108"/>
    </location>
</feature>
<dbReference type="InterPro" id="IPR046357">
    <property type="entry name" value="PPIase_dom_sf"/>
</dbReference>
<dbReference type="PANTHER" id="PTHR10516:SF443">
    <property type="entry name" value="FK506-BINDING PROTEIN 59-RELATED"/>
    <property type="match status" value="1"/>
</dbReference>
<dbReference type="RefSeq" id="XP_062791739.1">
    <property type="nucleotide sequence ID" value="XM_062935688.1"/>
</dbReference>
<evidence type="ECO:0000259" key="7">
    <source>
        <dbReference type="PROSITE" id="PS50059"/>
    </source>
</evidence>
<accession>A0ABZ1CZ17</accession>
<dbReference type="InterPro" id="IPR050689">
    <property type="entry name" value="FKBP-type_PPIase"/>
</dbReference>
<reference evidence="8 9" key="1">
    <citation type="submission" date="2024-01" db="EMBL/GenBank/DDBJ databases">
        <title>Comparative genomics of Cryptococcus and Kwoniella reveals pathogenesis evolution and contrasting modes of karyotype evolution via chromosome fusion or intercentromeric recombination.</title>
        <authorList>
            <person name="Coelho M.A."/>
            <person name="David-Palma M."/>
            <person name="Shea T."/>
            <person name="Bowers K."/>
            <person name="McGinley-Smith S."/>
            <person name="Mohammad A.W."/>
            <person name="Gnirke A."/>
            <person name="Yurkov A.M."/>
            <person name="Nowrousian M."/>
            <person name="Sun S."/>
            <person name="Cuomo C.A."/>
            <person name="Heitman J."/>
        </authorList>
    </citation>
    <scope>NUCLEOTIDE SEQUENCE [LARGE SCALE GENOMIC DNA]</scope>
    <source>
        <strain evidence="8">CBS 11374</strain>
    </source>
</reference>
<protein>
    <recommendedName>
        <fullName evidence="2 6">peptidylprolyl isomerase</fullName>
        <ecNumber evidence="2 6">5.2.1.8</ecNumber>
    </recommendedName>
</protein>
<dbReference type="EC" id="5.2.1.8" evidence="2 6"/>
<dbReference type="SUPFAM" id="SSF54534">
    <property type="entry name" value="FKBP-like"/>
    <property type="match status" value="1"/>
</dbReference>
<evidence type="ECO:0000313" key="8">
    <source>
        <dbReference type="EMBL" id="WRT66999.1"/>
    </source>
</evidence>
<keyword evidence="9" id="KW-1185">Reference proteome</keyword>
<evidence type="ECO:0000256" key="5">
    <source>
        <dbReference type="ARBA" id="ARBA00038106"/>
    </source>
</evidence>
<name>A0ABZ1CZ17_9TREE</name>
<evidence type="ECO:0000256" key="2">
    <source>
        <dbReference type="ARBA" id="ARBA00013194"/>
    </source>
</evidence>
<keyword evidence="4 6" id="KW-0413">Isomerase</keyword>
<dbReference type="InterPro" id="IPR001179">
    <property type="entry name" value="PPIase_FKBP_dom"/>
</dbReference>
<evidence type="ECO:0000256" key="6">
    <source>
        <dbReference type="PROSITE-ProRule" id="PRU00277"/>
    </source>
</evidence>
<evidence type="ECO:0000256" key="1">
    <source>
        <dbReference type="ARBA" id="ARBA00000971"/>
    </source>
</evidence>
<keyword evidence="3 6" id="KW-0697">Rotamase</keyword>